<dbReference type="EMBL" id="OD566597">
    <property type="protein sequence ID" value="CAD7444339.1"/>
    <property type="molecule type" value="Genomic_DNA"/>
</dbReference>
<sequence>MTPGHGTLGGSRVKMICVKPGLSFALTDVSNMDSGTAVLYRTQVSNDGSRSSGVGMTFHNSGKRKLASCLVLSFARLQSNQGVKLEPQPITKIKFFLSNQNRKPKNKLLKDQIQKQNQYTVLEPEITAGSQGRSQAQFEKYCPKIPLQSRATSLNLQL</sequence>
<accession>A0A7R9I1W0</accession>
<organism evidence="1">
    <name type="scientific">Timema bartmani</name>
    <dbReference type="NCBI Taxonomy" id="61472"/>
    <lineage>
        <taxon>Eukaryota</taxon>
        <taxon>Metazoa</taxon>
        <taxon>Ecdysozoa</taxon>
        <taxon>Arthropoda</taxon>
        <taxon>Hexapoda</taxon>
        <taxon>Insecta</taxon>
        <taxon>Pterygota</taxon>
        <taxon>Neoptera</taxon>
        <taxon>Polyneoptera</taxon>
        <taxon>Phasmatodea</taxon>
        <taxon>Timematodea</taxon>
        <taxon>Timematoidea</taxon>
        <taxon>Timematidae</taxon>
        <taxon>Timema</taxon>
    </lineage>
</organism>
<name>A0A7R9I1W0_9NEOP</name>
<proteinExistence type="predicted"/>
<gene>
    <name evidence="1" type="ORF">TBIB3V08_LOCUS6719</name>
</gene>
<protein>
    <submittedName>
        <fullName evidence="1">Uncharacterized protein</fullName>
    </submittedName>
</protein>
<dbReference type="AlphaFoldDB" id="A0A7R9I1W0"/>
<reference evidence="1" key="1">
    <citation type="submission" date="2020-11" db="EMBL/GenBank/DDBJ databases">
        <authorList>
            <person name="Tran Van P."/>
        </authorList>
    </citation>
    <scope>NUCLEOTIDE SEQUENCE</scope>
</reference>
<evidence type="ECO:0000313" key="1">
    <source>
        <dbReference type="EMBL" id="CAD7444339.1"/>
    </source>
</evidence>